<keyword evidence="5" id="KW-1185">Reference proteome</keyword>
<dbReference type="PANTHER" id="PTHR30055">
    <property type="entry name" value="HTH-TYPE TRANSCRIPTIONAL REGULATOR RUTR"/>
    <property type="match status" value="1"/>
</dbReference>
<dbReference type="InterPro" id="IPR023772">
    <property type="entry name" value="DNA-bd_HTH_TetR-type_CS"/>
</dbReference>
<dbReference type="PANTHER" id="PTHR30055:SF232">
    <property type="entry name" value="TRANSCRIPTIONAL REGULATOR, TETR FAMILY"/>
    <property type="match status" value="1"/>
</dbReference>
<dbReference type="OrthoDB" id="9812484at2"/>
<feature type="DNA-binding region" description="H-T-H motif" evidence="2">
    <location>
        <begin position="26"/>
        <end position="45"/>
    </location>
</feature>
<evidence type="ECO:0000259" key="3">
    <source>
        <dbReference type="PROSITE" id="PS50977"/>
    </source>
</evidence>
<accession>A0A511WS33</accession>
<dbReference type="PROSITE" id="PS50977">
    <property type="entry name" value="HTH_TETR_2"/>
    <property type="match status" value="1"/>
</dbReference>
<dbReference type="InterPro" id="IPR036271">
    <property type="entry name" value="Tet_transcr_reg_TetR-rel_C_sf"/>
</dbReference>
<dbReference type="PROSITE" id="PS01081">
    <property type="entry name" value="HTH_TETR_1"/>
    <property type="match status" value="1"/>
</dbReference>
<dbReference type="Gene3D" id="1.10.10.60">
    <property type="entry name" value="Homeodomain-like"/>
    <property type="match status" value="1"/>
</dbReference>
<evidence type="ECO:0000313" key="5">
    <source>
        <dbReference type="Proteomes" id="UP000321886"/>
    </source>
</evidence>
<dbReference type="InterPro" id="IPR009057">
    <property type="entry name" value="Homeodomain-like_sf"/>
</dbReference>
<dbReference type="SUPFAM" id="SSF46689">
    <property type="entry name" value="Homeodomain-like"/>
    <property type="match status" value="1"/>
</dbReference>
<keyword evidence="1 2" id="KW-0238">DNA-binding</keyword>
<proteinExistence type="predicted"/>
<dbReference type="GO" id="GO:0006355">
    <property type="term" value="P:regulation of DNA-templated transcription"/>
    <property type="evidence" value="ECO:0007669"/>
    <property type="project" value="UniProtKB-ARBA"/>
</dbReference>
<feature type="domain" description="HTH tetR-type" evidence="3">
    <location>
        <begin position="3"/>
        <end position="63"/>
    </location>
</feature>
<dbReference type="Pfam" id="PF00440">
    <property type="entry name" value="TetR_N"/>
    <property type="match status" value="1"/>
</dbReference>
<dbReference type="GO" id="GO:0003677">
    <property type="term" value="F:DNA binding"/>
    <property type="evidence" value="ECO:0007669"/>
    <property type="project" value="UniProtKB-UniRule"/>
</dbReference>
<evidence type="ECO:0000313" key="4">
    <source>
        <dbReference type="EMBL" id="GEN53053.1"/>
    </source>
</evidence>
<dbReference type="InterPro" id="IPR001647">
    <property type="entry name" value="HTH_TetR"/>
</dbReference>
<protein>
    <submittedName>
        <fullName evidence="4">TetR family transcriptional regulator</fullName>
    </submittedName>
</protein>
<dbReference type="Gene3D" id="1.10.357.10">
    <property type="entry name" value="Tetracycline Repressor, domain 2"/>
    <property type="match status" value="1"/>
</dbReference>
<name>A0A511WS33_9BACI</name>
<dbReference type="PRINTS" id="PR00455">
    <property type="entry name" value="HTHTETR"/>
</dbReference>
<dbReference type="AlphaFoldDB" id="A0A511WS33"/>
<dbReference type="Proteomes" id="UP000321886">
    <property type="component" value="Unassembled WGS sequence"/>
</dbReference>
<dbReference type="RefSeq" id="WP_146814394.1">
    <property type="nucleotide sequence ID" value="NZ_BJYD01000010.1"/>
</dbReference>
<evidence type="ECO:0000256" key="1">
    <source>
        <dbReference type="ARBA" id="ARBA00023125"/>
    </source>
</evidence>
<dbReference type="InterPro" id="IPR050109">
    <property type="entry name" value="HTH-type_TetR-like_transc_reg"/>
</dbReference>
<evidence type="ECO:0000256" key="2">
    <source>
        <dbReference type="PROSITE-ProRule" id="PRU00335"/>
    </source>
</evidence>
<dbReference type="SUPFAM" id="SSF48498">
    <property type="entry name" value="Tetracyclin repressor-like, C-terminal domain"/>
    <property type="match status" value="1"/>
</dbReference>
<comment type="caution">
    <text evidence="4">The sequence shown here is derived from an EMBL/GenBank/DDBJ whole genome shotgun (WGS) entry which is preliminary data.</text>
</comment>
<reference evidence="4 5" key="1">
    <citation type="submission" date="2019-07" db="EMBL/GenBank/DDBJ databases">
        <title>Whole genome shotgun sequence of Halobacillus faecis NBRC 103569.</title>
        <authorList>
            <person name="Hosoyama A."/>
            <person name="Uohara A."/>
            <person name="Ohji S."/>
            <person name="Ichikawa N."/>
        </authorList>
    </citation>
    <scope>NUCLEOTIDE SEQUENCE [LARGE SCALE GENOMIC DNA]</scope>
    <source>
        <strain evidence="4 5">NBRC 103569</strain>
    </source>
</reference>
<dbReference type="EMBL" id="BJYD01000010">
    <property type="protein sequence ID" value="GEN53053.1"/>
    <property type="molecule type" value="Genomic_DNA"/>
</dbReference>
<gene>
    <name evidence="4" type="ORF">HFA01_13150</name>
</gene>
<organism evidence="4 5">
    <name type="scientific">Halobacillus faecis</name>
    <dbReference type="NCBI Taxonomy" id="360184"/>
    <lineage>
        <taxon>Bacteria</taxon>
        <taxon>Bacillati</taxon>
        <taxon>Bacillota</taxon>
        <taxon>Bacilli</taxon>
        <taxon>Bacillales</taxon>
        <taxon>Bacillaceae</taxon>
        <taxon>Halobacillus</taxon>
    </lineage>
</organism>
<sequence length="191" mass="21915">MSLDRKEEIREAARQSFSIFGYKATTMDQVAKAANVGKGTIYNFFQNKEELFQDIIAELLLEMKGKAESVMNDERSLKENVHLALIELLQYRKSHQLTVKLVYEAREIGTAAVKEALQNVEALILDYLKDKIRTAVAEGDIRECDPEITAFMMLKLYTALIIDWEEGHDPLPKEKILHLFDDYVFKGLSPE</sequence>